<dbReference type="InterPro" id="IPR050879">
    <property type="entry name" value="Acyltransferase_3"/>
</dbReference>
<dbReference type="Pfam" id="PF01757">
    <property type="entry name" value="Acyl_transf_3"/>
    <property type="match status" value="1"/>
</dbReference>
<feature type="domain" description="Acyltransferase 3" evidence="2">
    <location>
        <begin position="1"/>
        <end position="317"/>
    </location>
</feature>
<proteinExistence type="predicted"/>
<keyword evidence="5" id="KW-1185">Reference proteome</keyword>
<protein>
    <submittedName>
        <fullName evidence="4">Acyltransferase</fullName>
    </submittedName>
</protein>
<reference evidence="4 5" key="1">
    <citation type="submission" date="2022-03" db="EMBL/GenBank/DDBJ databases">
        <title>Isotopic signatures of nitrous oxide derived from detoxification processes.</title>
        <authorList>
            <person name="Behrendt U."/>
            <person name="Buchen C."/>
            <person name="Well R."/>
            <person name="Ulrich A."/>
            <person name="Rohe L."/>
            <person name="Kolb S."/>
            <person name="Schloter M."/>
            <person name="Horn M.A."/>
            <person name="Augustin J."/>
        </authorList>
    </citation>
    <scope>NUCLEOTIDE SEQUENCE [LARGE SCALE GENOMIC DNA]</scope>
    <source>
        <strain evidence="4 5">S4-C24</strain>
    </source>
</reference>
<gene>
    <name evidence="4" type="ORF">MNQ99_09055</name>
</gene>
<evidence type="ECO:0000256" key="1">
    <source>
        <dbReference type="SAM" id="Phobius"/>
    </source>
</evidence>
<dbReference type="PANTHER" id="PTHR23028:SF53">
    <property type="entry name" value="ACYL_TRANSF_3 DOMAIN-CONTAINING PROTEIN"/>
    <property type="match status" value="1"/>
</dbReference>
<feature type="transmembrane region" description="Helical" evidence="1">
    <location>
        <begin position="278"/>
        <end position="297"/>
    </location>
</feature>
<keyword evidence="4" id="KW-0808">Transferase</keyword>
<feature type="transmembrane region" description="Helical" evidence="1">
    <location>
        <begin position="156"/>
        <end position="175"/>
    </location>
</feature>
<dbReference type="GO" id="GO:0016746">
    <property type="term" value="F:acyltransferase activity"/>
    <property type="evidence" value="ECO:0007669"/>
    <property type="project" value="UniProtKB-KW"/>
</dbReference>
<sequence length="667" mass="71816">MVVVYHLWPGALTGGFVGVDVFFVISGYLMTAHLLGKQPRTGRDLLQFWGRRIRRLLPAAFVVLAATAVGSRLLAPPTQWEDTARQIIGSALYVQNWLLANSSVDYLAADNAPTPVQHFWSLSVEEQFYLGWPVLMLLVFAAARQRHLRPTVAVRWMVAAVIGVSLAISVLGTAVEPASAYFITPTRIWELAAGGFAATLPALAATRLPQPTTAALGWAGMAAIVVAGATYSTHTPFPGYAALLPVLGTMLVLLAGSTRAYSPTGILRPRPVQWLGDASYSIYLWHWPLIVLLPMLMGVGLPVQLTVLALTLALSAVTKTYVEDRFRRSLPSARLLPTYRFAAIGMATLAVFGSAQLAEVGVRQQMAASQLAAIKQSRDPCMGAAAAAQGFEQCPQDAQASLVPEPSLAKKDLPDAYRDDCWAVSDFLDRPVCRYGNGPEQIALVGNSHAGHWLPALQEMAEHHGWTITTFLASRCNVTDAPLELGSQAKTQNCLDYGDWVMEQTKGGKFDLVITSERQSVPVQGESWGTTQAPALAGYESYLKQWAAAGTRVLVIKDPPYPGTKISNIPDCLASNPGNPAACSGTPSSWHWMDPLDEAVRKLSLPGINRVDLDKYFCVDGVCPAAIGSEVAYRDGSHITATYASSLVPYLEQPISKALAAPRPGAR</sequence>
<keyword evidence="4" id="KW-0012">Acyltransferase</keyword>
<feature type="transmembrane region" description="Helical" evidence="1">
    <location>
        <begin position="56"/>
        <end position="75"/>
    </location>
</feature>
<feature type="transmembrane region" description="Helical" evidence="1">
    <location>
        <begin position="12"/>
        <end position="35"/>
    </location>
</feature>
<dbReference type="Proteomes" id="UP000829069">
    <property type="component" value="Chromosome"/>
</dbReference>
<dbReference type="EMBL" id="CP093326">
    <property type="protein sequence ID" value="UNK47594.1"/>
    <property type="molecule type" value="Genomic_DNA"/>
</dbReference>
<name>A0ABY3WB56_9MICC</name>
<feature type="transmembrane region" description="Helical" evidence="1">
    <location>
        <begin position="341"/>
        <end position="358"/>
    </location>
</feature>
<feature type="domain" description="SGNH" evidence="3">
    <location>
        <begin position="429"/>
        <end position="652"/>
    </location>
</feature>
<feature type="transmembrane region" description="Helical" evidence="1">
    <location>
        <begin position="213"/>
        <end position="231"/>
    </location>
</feature>
<keyword evidence="1" id="KW-0472">Membrane</keyword>
<accession>A0ABY3WB56</accession>
<dbReference type="InterPro" id="IPR043968">
    <property type="entry name" value="SGNH"/>
</dbReference>
<evidence type="ECO:0000313" key="5">
    <source>
        <dbReference type="Proteomes" id="UP000829069"/>
    </source>
</evidence>
<organism evidence="4 5">
    <name type="scientific">Arthrobacter sulfonylureivorans</name>
    <dbReference type="NCBI Taxonomy" id="2486855"/>
    <lineage>
        <taxon>Bacteria</taxon>
        <taxon>Bacillati</taxon>
        <taxon>Actinomycetota</taxon>
        <taxon>Actinomycetes</taxon>
        <taxon>Micrococcales</taxon>
        <taxon>Micrococcaceae</taxon>
        <taxon>Arthrobacter</taxon>
    </lineage>
</organism>
<dbReference type="PANTHER" id="PTHR23028">
    <property type="entry name" value="ACETYLTRANSFERASE"/>
    <property type="match status" value="1"/>
</dbReference>
<dbReference type="Pfam" id="PF19040">
    <property type="entry name" value="SGNH"/>
    <property type="match status" value="1"/>
</dbReference>
<feature type="transmembrane region" description="Helical" evidence="1">
    <location>
        <begin position="127"/>
        <end position="144"/>
    </location>
</feature>
<keyword evidence="1" id="KW-1133">Transmembrane helix</keyword>
<feature type="transmembrane region" description="Helical" evidence="1">
    <location>
        <begin position="237"/>
        <end position="257"/>
    </location>
</feature>
<dbReference type="InterPro" id="IPR002656">
    <property type="entry name" value="Acyl_transf_3_dom"/>
</dbReference>
<keyword evidence="1" id="KW-0812">Transmembrane</keyword>
<evidence type="ECO:0000313" key="4">
    <source>
        <dbReference type="EMBL" id="UNK47594.1"/>
    </source>
</evidence>
<evidence type="ECO:0000259" key="2">
    <source>
        <dbReference type="Pfam" id="PF01757"/>
    </source>
</evidence>
<evidence type="ECO:0000259" key="3">
    <source>
        <dbReference type="Pfam" id="PF19040"/>
    </source>
</evidence>